<dbReference type="AlphaFoldDB" id="A0A5N5LYF8"/>
<dbReference type="EMBL" id="VDCV01000007">
    <property type="protein sequence ID" value="KAB5547777.1"/>
    <property type="molecule type" value="Genomic_DNA"/>
</dbReference>
<feature type="coiled-coil region" evidence="2">
    <location>
        <begin position="86"/>
        <end position="113"/>
    </location>
</feature>
<evidence type="ECO:0000256" key="2">
    <source>
        <dbReference type="SAM" id="Coils"/>
    </source>
</evidence>
<comment type="caution">
    <text evidence="4">The sequence shown here is derived from an EMBL/GenBank/DDBJ whole genome shotgun (WGS) entry which is preliminary data.</text>
</comment>
<proteinExistence type="inferred from homology"/>
<sequence length="229" mass="25717">MTKRPRCGACRNLDKECKKNCIFAPYFPPEKSQEFSLIQQVYSEKEVEKLLKKHGDPTICGDILESLFYEARARLENPVCGSAGYVYCLQQQIVEAKIQLSNAKRELASYIGEELAGFPTYIPPIRLQNQLNPPSSFPSPPILKSSPYAAVKWDLPKLDRKEIDFFTEAATLHHQGIPTTTETLKSSPYAAVNKTDHRSSQIDESPANYCLITTPVTEGTAPNANEWTF</sequence>
<evidence type="ECO:0000259" key="3">
    <source>
        <dbReference type="PROSITE" id="PS50891"/>
    </source>
</evidence>
<dbReference type="PROSITE" id="PS50891">
    <property type="entry name" value="LOB"/>
    <property type="match status" value="1"/>
</dbReference>
<dbReference type="Pfam" id="PF03195">
    <property type="entry name" value="LOB"/>
    <property type="match status" value="1"/>
</dbReference>
<gene>
    <name evidence="4" type="ORF">DKX38_011183</name>
</gene>
<protein>
    <recommendedName>
        <fullName evidence="3">LOB domain-containing protein</fullName>
    </recommendedName>
</protein>
<name>A0A5N5LYF8_9ROSI</name>
<evidence type="ECO:0000313" key="4">
    <source>
        <dbReference type="EMBL" id="KAB5547777.1"/>
    </source>
</evidence>
<feature type="domain" description="LOB" evidence="3">
    <location>
        <begin position="5"/>
        <end position="107"/>
    </location>
</feature>
<dbReference type="PANTHER" id="PTHR31301:SF68">
    <property type="entry name" value="LOB DOMAIN-CONTAINING PROTEIN 32-RELATED"/>
    <property type="match status" value="1"/>
</dbReference>
<keyword evidence="2" id="KW-0175">Coiled coil</keyword>
<evidence type="ECO:0000313" key="5">
    <source>
        <dbReference type="Proteomes" id="UP000326939"/>
    </source>
</evidence>
<dbReference type="PANTHER" id="PTHR31301">
    <property type="entry name" value="LOB DOMAIN-CONTAINING PROTEIN 4-RELATED"/>
    <property type="match status" value="1"/>
</dbReference>
<dbReference type="InterPro" id="IPR004883">
    <property type="entry name" value="LOB"/>
</dbReference>
<dbReference type="Proteomes" id="UP000326939">
    <property type="component" value="Chromosome 7"/>
</dbReference>
<accession>A0A5N5LYF8</accession>
<keyword evidence="5" id="KW-1185">Reference proteome</keyword>
<evidence type="ECO:0000256" key="1">
    <source>
        <dbReference type="ARBA" id="ARBA00005474"/>
    </source>
</evidence>
<organism evidence="4 5">
    <name type="scientific">Salix brachista</name>
    <dbReference type="NCBI Taxonomy" id="2182728"/>
    <lineage>
        <taxon>Eukaryota</taxon>
        <taxon>Viridiplantae</taxon>
        <taxon>Streptophyta</taxon>
        <taxon>Embryophyta</taxon>
        <taxon>Tracheophyta</taxon>
        <taxon>Spermatophyta</taxon>
        <taxon>Magnoliopsida</taxon>
        <taxon>eudicotyledons</taxon>
        <taxon>Gunneridae</taxon>
        <taxon>Pentapetalae</taxon>
        <taxon>rosids</taxon>
        <taxon>fabids</taxon>
        <taxon>Malpighiales</taxon>
        <taxon>Salicaceae</taxon>
        <taxon>Saliceae</taxon>
        <taxon>Salix</taxon>
    </lineage>
</organism>
<reference evidence="5" key="1">
    <citation type="journal article" date="2019" name="Gigascience">
        <title>De novo genome assembly of the endangered Acer yangbiense, a plant species with extremely small populations endemic to Yunnan Province, China.</title>
        <authorList>
            <person name="Yang J."/>
            <person name="Wariss H.M."/>
            <person name="Tao L."/>
            <person name="Zhang R."/>
            <person name="Yun Q."/>
            <person name="Hollingsworth P."/>
            <person name="Dao Z."/>
            <person name="Luo G."/>
            <person name="Guo H."/>
            <person name="Ma Y."/>
            <person name="Sun W."/>
        </authorList>
    </citation>
    <scope>NUCLEOTIDE SEQUENCE [LARGE SCALE GENOMIC DNA]</scope>
    <source>
        <strain evidence="5">cv. br00</strain>
    </source>
</reference>
<comment type="similarity">
    <text evidence="1">Belongs to the LOB domain-containing protein family.</text>
</comment>